<name>A0A365XUY7_9BACT</name>
<organism evidence="1 2">
    <name type="scientific">Chitinophaga flava</name>
    <dbReference type="NCBI Taxonomy" id="2259036"/>
    <lineage>
        <taxon>Bacteria</taxon>
        <taxon>Pseudomonadati</taxon>
        <taxon>Bacteroidota</taxon>
        <taxon>Chitinophagia</taxon>
        <taxon>Chitinophagales</taxon>
        <taxon>Chitinophagaceae</taxon>
        <taxon>Chitinophaga</taxon>
    </lineage>
</organism>
<gene>
    <name evidence="1" type="ORF">DF182_27180</name>
</gene>
<dbReference type="Proteomes" id="UP000253410">
    <property type="component" value="Unassembled WGS sequence"/>
</dbReference>
<dbReference type="InterPro" id="IPR058238">
    <property type="entry name" value="Lant_leader_dom"/>
</dbReference>
<protein>
    <recommendedName>
        <fullName evidence="3">Class I lanthipeptide</fullName>
    </recommendedName>
</protein>
<evidence type="ECO:0008006" key="3">
    <source>
        <dbReference type="Google" id="ProtNLM"/>
    </source>
</evidence>
<dbReference type="RefSeq" id="WP_113618904.1">
    <property type="nucleotide sequence ID" value="NZ_QFFJ01000002.1"/>
</dbReference>
<dbReference type="EMBL" id="QFFJ01000002">
    <property type="protein sequence ID" value="RBL90153.1"/>
    <property type="molecule type" value="Genomic_DNA"/>
</dbReference>
<keyword evidence="2" id="KW-1185">Reference proteome</keyword>
<dbReference type="NCBIfam" id="NF038153">
    <property type="entry name" value="lant_leader_L1a"/>
    <property type="match status" value="1"/>
</dbReference>
<accession>A0A365XUY7</accession>
<proteinExistence type="predicted"/>
<comment type="caution">
    <text evidence="1">The sequence shown here is derived from an EMBL/GenBank/DDBJ whole genome shotgun (WGS) entry which is preliminary data.</text>
</comment>
<sequence>MKKKKINIGRKLSFNKQTVAPLNAEAQQQIAGGAIITLLPNCTSRLDSCATIPPGGHICQLCP</sequence>
<evidence type="ECO:0000313" key="2">
    <source>
        <dbReference type="Proteomes" id="UP000253410"/>
    </source>
</evidence>
<evidence type="ECO:0000313" key="1">
    <source>
        <dbReference type="EMBL" id="RBL90153.1"/>
    </source>
</evidence>
<dbReference type="AlphaFoldDB" id="A0A365XUY7"/>
<reference evidence="1 2" key="1">
    <citation type="submission" date="2018-05" db="EMBL/GenBank/DDBJ databases">
        <title>Chitinophaga sp. K3CV102501T nov., isolated from isolated from a monsoon evergreen broad-leaved forest soil.</title>
        <authorList>
            <person name="Lv Y."/>
        </authorList>
    </citation>
    <scope>NUCLEOTIDE SEQUENCE [LARGE SCALE GENOMIC DNA]</scope>
    <source>
        <strain evidence="1 2">GDMCC 1.1325</strain>
    </source>
</reference>